<protein>
    <submittedName>
        <fullName evidence="2">Helicase superfamily 1/2, DinG/Rad3-like protein</fullName>
    </submittedName>
</protein>
<reference evidence="2" key="1">
    <citation type="submission" date="2022-03" db="EMBL/GenBank/DDBJ databases">
        <title>Draft genome sequence of Aduncisulcus paluster, a free-living microaerophilic Fornicata.</title>
        <authorList>
            <person name="Yuyama I."/>
            <person name="Kume K."/>
            <person name="Tamura T."/>
            <person name="Inagaki Y."/>
            <person name="Hashimoto T."/>
        </authorList>
    </citation>
    <scope>NUCLEOTIDE SEQUENCE</scope>
    <source>
        <strain evidence="2">NY0171</strain>
    </source>
</reference>
<feature type="compositionally biased region" description="Low complexity" evidence="1">
    <location>
        <begin position="69"/>
        <end position="81"/>
    </location>
</feature>
<dbReference type="EMBL" id="BQXS01011278">
    <property type="protein sequence ID" value="GKT36685.1"/>
    <property type="molecule type" value="Genomic_DNA"/>
</dbReference>
<feature type="non-terminal residue" evidence="2">
    <location>
        <position position="1"/>
    </location>
</feature>
<gene>
    <name evidence="2" type="ORF">ADUPG1_009602</name>
</gene>
<sequence>KQHTKTLVKGDIEIDQRDKEDKSMSDAVDFDFNEDDIEIDLEKELAGKDDAFAMVSSKQQSTKAQNPQSNLSKSSATSSSLYPPPKPSPSSSNPSLHVSVQASTVVSHTPALTHAPLHPLASDQQSHISRSLHHCPIPTLGLSLKTSTTSISAKPYNYLMVCSGCGSPLLALNSPSSSSTPQSPSSFIVAGEGRELLVDGISSLLQHAHKHLLTPTPPAFSQMEDVMVVEKKGNCSSGVSPICLAIDSHGSPPLPLHFYSQTLQVTHTPLCCGVCGLGCGVRVHDVGPSSEHGLEYARIRYMLFCCRGCYSVLVGKRGESMAVTERAISLPSPATFHDFLKPKPGVK</sequence>
<name>A0ABQ5L016_9EUKA</name>
<comment type="caution">
    <text evidence="2">The sequence shown here is derived from an EMBL/GenBank/DDBJ whole genome shotgun (WGS) entry which is preliminary data.</text>
</comment>
<feature type="region of interest" description="Disordered" evidence="1">
    <location>
        <begin position="52"/>
        <end position="102"/>
    </location>
</feature>
<accession>A0ABQ5L016</accession>
<dbReference type="Proteomes" id="UP001057375">
    <property type="component" value="Unassembled WGS sequence"/>
</dbReference>
<feature type="region of interest" description="Disordered" evidence="1">
    <location>
        <begin position="1"/>
        <end position="34"/>
    </location>
</feature>
<keyword evidence="3" id="KW-1185">Reference proteome</keyword>
<organism evidence="2 3">
    <name type="scientific">Aduncisulcus paluster</name>
    <dbReference type="NCBI Taxonomy" id="2918883"/>
    <lineage>
        <taxon>Eukaryota</taxon>
        <taxon>Metamonada</taxon>
        <taxon>Carpediemonas-like organisms</taxon>
        <taxon>Aduncisulcus</taxon>
    </lineage>
</organism>
<feature type="compositionally biased region" description="Polar residues" evidence="1">
    <location>
        <begin position="56"/>
        <end position="68"/>
    </location>
</feature>
<proteinExistence type="predicted"/>
<evidence type="ECO:0000313" key="3">
    <source>
        <dbReference type="Proteomes" id="UP001057375"/>
    </source>
</evidence>
<evidence type="ECO:0000256" key="1">
    <source>
        <dbReference type="SAM" id="MobiDB-lite"/>
    </source>
</evidence>
<evidence type="ECO:0000313" key="2">
    <source>
        <dbReference type="EMBL" id="GKT36685.1"/>
    </source>
</evidence>
<feature type="compositionally biased region" description="Basic and acidic residues" evidence="1">
    <location>
        <begin position="8"/>
        <end position="24"/>
    </location>
</feature>